<feature type="region of interest" description="Disordered" evidence="3">
    <location>
        <begin position="146"/>
        <end position="166"/>
    </location>
</feature>
<proteinExistence type="inferred from homology"/>
<dbReference type="GO" id="GO:0005576">
    <property type="term" value="C:extracellular region"/>
    <property type="evidence" value="ECO:0007669"/>
    <property type="project" value="InterPro"/>
</dbReference>
<dbReference type="InterPro" id="IPR000981">
    <property type="entry name" value="Neurhyp_horm"/>
</dbReference>
<dbReference type="RefSeq" id="XP_019644249.1">
    <property type="nucleotide sequence ID" value="XM_019788690.1"/>
</dbReference>
<accession>A0A6P5AD64</accession>
<evidence type="ECO:0000256" key="4">
    <source>
        <dbReference type="SAM" id="SignalP"/>
    </source>
</evidence>
<evidence type="ECO:0000313" key="5">
    <source>
        <dbReference type="Proteomes" id="UP000515135"/>
    </source>
</evidence>
<protein>
    <submittedName>
        <fullName evidence="6">Uncharacterized protein LOC109485241</fullName>
    </submittedName>
</protein>
<evidence type="ECO:0000313" key="6">
    <source>
        <dbReference type="RefSeq" id="XP_019644249.1"/>
    </source>
</evidence>
<dbReference type="GeneID" id="109485241"/>
<dbReference type="AlphaFoldDB" id="A0A6P5AD64"/>
<feature type="chain" id="PRO_5027635596" evidence="4">
    <location>
        <begin position="19"/>
        <end position="254"/>
    </location>
</feature>
<dbReference type="KEGG" id="bbel:109485241"/>
<feature type="compositionally biased region" description="Polar residues" evidence="3">
    <location>
        <begin position="152"/>
        <end position="162"/>
    </location>
</feature>
<dbReference type="Proteomes" id="UP000515135">
    <property type="component" value="Unplaced"/>
</dbReference>
<evidence type="ECO:0000256" key="1">
    <source>
        <dbReference type="ARBA" id="ARBA00007369"/>
    </source>
</evidence>
<feature type="signal peptide" evidence="4">
    <location>
        <begin position="1"/>
        <end position="18"/>
    </location>
</feature>
<comment type="similarity">
    <text evidence="1">Belongs to the vasopressin/oxytocin family.</text>
</comment>
<dbReference type="GO" id="GO:0005185">
    <property type="term" value="F:neurohypophyseal hormone activity"/>
    <property type="evidence" value="ECO:0007669"/>
    <property type="project" value="InterPro"/>
</dbReference>
<feature type="region of interest" description="Disordered" evidence="3">
    <location>
        <begin position="57"/>
        <end position="77"/>
    </location>
</feature>
<keyword evidence="4" id="KW-0732">Signal</keyword>
<feature type="region of interest" description="Disordered" evidence="3">
    <location>
        <begin position="105"/>
        <end position="126"/>
    </location>
</feature>
<dbReference type="InterPro" id="IPR036387">
    <property type="entry name" value="Neurhyp_horm_dom_sf"/>
</dbReference>
<feature type="compositionally biased region" description="Basic and acidic residues" evidence="3">
    <location>
        <begin position="109"/>
        <end position="124"/>
    </location>
</feature>
<sequence length="254" mass="27079">MWTPILLCSVVLLGAVCGQQLETKNIPQNGNRRLSPGRSAAVLRQFLHLEGAIGSPASPALETGDKRSFRNGVGKRKDGEEARLVETIPRHQGATELKAEATVFSQNGGHDDIEGTKSASDKRSFRNGVGKRTHFRIVADASLDDEPEALRQTGSDVSSPTLSRDPWEDVQEKGDEQCTPCGSDGSGVCVLRGVCCRPGSGCVIRKDVCSSPSDHALCASWQHSATCRTDGKCVAPGICCRAADRACFLAPECD</sequence>
<reference evidence="6" key="1">
    <citation type="submission" date="2025-08" db="UniProtKB">
        <authorList>
            <consortium name="RefSeq"/>
        </authorList>
    </citation>
    <scope>IDENTIFICATION</scope>
    <source>
        <tissue evidence="6">Gonad</tissue>
    </source>
</reference>
<organism evidence="5 6">
    <name type="scientific">Branchiostoma belcheri</name>
    <name type="common">Amphioxus</name>
    <dbReference type="NCBI Taxonomy" id="7741"/>
    <lineage>
        <taxon>Eukaryota</taxon>
        <taxon>Metazoa</taxon>
        <taxon>Chordata</taxon>
        <taxon>Cephalochordata</taxon>
        <taxon>Leptocardii</taxon>
        <taxon>Amphioxiformes</taxon>
        <taxon>Branchiostomatidae</taxon>
        <taxon>Branchiostoma</taxon>
    </lineage>
</organism>
<evidence type="ECO:0000256" key="3">
    <source>
        <dbReference type="SAM" id="MobiDB-lite"/>
    </source>
</evidence>
<dbReference type="Gene3D" id="2.60.9.10">
    <property type="entry name" value="Neurohypophysial hormone domain"/>
    <property type="match status" value="1"/>
</dbReference>
<keyword evidence="2" id="KW-1015">Disulfide bond</keyword>
<evidence type="ECO:0000256" key="2">
    <source>
        <dbReference type="ARBA" id="ARBA00023157"/>
    </source>
</evidence>
<dbReference type="SUPFAM" id="SSF49606">
    <property type="entry name" value="Neurophysin II"/>
    <property type="match status" value="1"/>
</dbReference>
<gene>
    <name evidence="6" type="primary">LOC109485241</name>
</gene>
<dbReference type="OrthoDB" id="10013074at2759"/>
<dbReference type="Pfam" id="PF00184">
    <property type="entry name" value="Hormone_5"/>
    <property type="match status" value="1"/>
</dbReference>
<keyword evidence="5" id="KW-1185">Reference proteome</keyword>
<name>A0A6P5AD64_BRABE</name>